<protein>
    <submittedName>
        <fullName evidence="2">Sugar phosphate isomerase/epimerase</fullName>
    </submittedName>
</protein>
<dbReference type="Proteomes" id="UP000185192">
    <property type="component" value="Unassembled WGS sequence"/>
</dbReference>
<name>A0A1N6CVJ8_9SPHN</name>
<dbReference type="RefSeq" id="WP_074204054.1">
    <property type="nucleotide sequence ID" value="NZ_FSQW01000001.1"/>
</dbReference>
<dbReference type="Pfam" id="PF01261">
    <property type="entry name" value="AP_endonuc_2"/>
    <property type="match status" value="1"/>
</dbReference>
<keyword evidence="2" id="KW-0413">Isomerase</keyword>
<dbReference type="InterPro" id="IPR036237">
    <property type="entry name" value="Xyl_isomerase-like_sf"/>
</dbReference>
<accession>A0A1N6CVJ8</accession>
<organism evidence="2 3">
    <name type="scientific">Parasphingorhabdus marina DSM 22363</name>
    <dbReference type="NCBI Taxonomy" id="1123272"/>
    <lineage>
        <taxon>Bacteria</taxon>
        <taxon>Pseudomonadati</taxon>
        <taxon>Pseudomonadota</taxon>
        <taxon>Alphaproteobacteria</taxon>
        <taxon>Sphingomonadales</taxon>
        <taxon>Sphingomonadaceae</taxon>
        <taxon>Parasphingorhabdus</taxon>
    </lineage>
</organism>
<dbReference type="AlphaFoldDB" id="A0A1N6CVJ8"/>
<proteinExistence type="predicted"/>
<dbReference type="EMBL" id="FSQW01000001">
    <property type="protein sequence ID" value="SIN62509.1"/>
    <property type="molecule type" value="Genomic_DNA"/>
</dbReference>
<dbReference type="OrthoDB" id="9072761at2"/>
<dbReference type="PANTHER" id="PTHR12110">
    <property type="entry name" value="HYDROXYPYRUVATE ISOMERASE"/>
    <property type="match status" value="1"/>
</dbReference>
<gene>
    <name evidence="2" type="ORF">SAMN02745824_1081</name>
</gene>
<dbReference type="PANTHER" id="PTHR12110:SF48">
    <property type="entry name" value="BLL3656 PROTEIN"/>
    <property type="match status" value="1"/>
</dbReference>
<evidence type="ECO:0000313" key="2">
    <source>
        <dbReference type="EMBL" id="SIN62509.1"/>
    </source>
</evidence>
<evidence type="ECO:0000259" key="1">
    <source>
        <dbReference type="Pfam" id="PF01261"/>
    </source>
</evidence>
<evidence type="ECO:0000313" key="3">
    <source>
        <dbReference type="Proteomes" id="UP000185192"/>
    </source>
</evidence>
<dbReference type="Gene3D" id="3.20.20.150">
    <property type="entry name" value="Divalent-metal-dependent TIM barrel enzymes"/>
    <property type="match status" value="1"/>
</dbReference>
<dbReference type="SUPFAM" id="SSF51658">
    <property type="entry name" value="Xylose isomerase-like"/>
    <property type="match status" value="1"/>
</dbReference>
<dbReference type="GO" id="GO:0016853">
    <property type="term" value="F:isomerase activity"/>
    <property type="evidence" value="ECO:0007669"/>
    <property type="project" value="UniProtKB-KW"/>
</dbReference>
<dbReference type="InterPro" id="IPR050312">
    <property type="entry name" value="IolE/XylAMocC-like"/>
</dbReference>
<keyword evidence="3" id="KW-1185">Reference proteome</keyword>
<sequence length="271" mass="29458">MKQLGLHQITMMDGGAEGLLRHAIGAGVKKLCLFTTSPLQDDGSPMFPEVNAAGADDFRIVLDAHDITIINAEYFPVMPDGDVAGYKPAIALAAALGARRIVTHIHATGRMLIQQQLHQLCDLAEAEGLDVGLEFTGLSPGCASLADAVRWYRRLDRSNLGIAVDALHFFRTGGTLDQLRAVEPECISYAQICDGPHLRVTNDYLDEAMNRMIPGEGTFPLREFVAAFADHVDFDVEVPCTRLPEGVTATQWADRALAASQVLFETEENNP</sequence>
<dbReference type="InterPro" id="IPR013022">
    <property type="entry name" value="Xyl_isomerase-like_TIM-brl"/>
</dbReference>
<reference evidence="3" key="1">
    <citation type="submission" date="2016-11" db="EMBL/GenBank/DDBJ databases">
        <authorList>
            <person name="Varghese N."/>
            <person name="Submissions S."/>
        </authorList>
    </citation>
    <scope>NUCLEOTIDE SEQUENCE [LARGE SCALE GENOMIC DNA]</scope>
    <source>
        <strain evidence="3">DSM 22363</strain>
    </source>
</reference>
<feature type="domain" description="Xylose isomerase-like TIM barrel" evidence="1">
    <location>
        <begin position="46"/>
        <end position="231"/>
    </location>
</feature>
<dbReference type="STRING" id="1123272.SAMN02745824_1081"/>